<dbReference type="Proteomes" id="UP001208692">
    <property type="component" value="Unassembled WGS sequence"/>
</dbReference>
<evidence type="ECO:0000256" key="6">
    <source>
        <dbReference type="RuleBase" id="RU003355"/>
    </source>
</evidence>
<organism evidence="8 10">
    <name type="scientific">Capnocytophaga catalasegens</name>
    <dbReference type="NCBI Taxonomy" id="1004260"/>
    <lineage>
        <taxon>Bacteria</taxon>
        <taxon>Pseudomonadati</taxon>
        <taxon>Bacteroidota</taxon>
        <taxon>Flavobacteriia</taxon>
        <taxon>Flavobacteriales</taxon>
        <taxon>Flavobacteriaceae</taxon>
        <taxon>Capnocytophaga</taxon>
    </lineage>
</organism>
<dbReference type="AlphaFoldDB" id="A0AAV5AXV1"/>
<dbReference type="GO" id="GO:0004252">
    <property type="term" value="F:serine-type endopeptidase activity"/>
    <property type="evidence" value="ECO:0007669"/>
    <property type="project" value="UniProtKB-UniRule"/>
</dbReference>
<evidence type="ECO:0000256" key="2">
    <source>
        <dbReference type="ARBA" id="ARBA00022670"/>
    </source>
</evidence>
<feature type="active site" description="Charge relay system" evidence="5">
    <location>
        <position position="462"/>
    </location>
</feature>
<dbReference type="InterPro" id="IPR051048">
    <property type="entry name" value="Peptidase_S8/S53_subtilisin"/>
</dbReference>
<proteinExistence type="inferred from homology"/>
<evidence type="ECO:0000256" key="1">
    <source>
        <dbReference type="ARBA" id="ARBA00011073"/>
    </source>
</evidence>
<keyword evidence="2 5" id="KW-0645">Protease</keyword>
<feature type="domain" description="Peptidase S8/S53" evidence="7">
    <location>
        <begin position="82"/>
        <end position="494"/>
    </location>
</feature>
<name>A0AAV5AXV1_9FLAO</name>
<comment type="similarity">
    <text evidence="1 5 6">Belongs to the peptidase S8 family.</text>
</comment>
<accession>A0AAV5AXV1</accession>
<comment type="caution">
    <text evidence="8">The sequence shown here is derived from an EMBL/GenBank/DDBJ whole genome shotgun (WGS) entry which is preliminary data.</text>
</comment>
<dbReference type="CDD" id="cd07483">
    <property type="entry name" value="Peptidases_S8_Subtilisin_Novo-like"/>
    <property type="match status" value="1"/>
</dbReference>
<dbReference type="Proteomes" id="UP001207736">
    <property type="component" value="Unassembled WGS sequence"/>
</dbReference>
<dbReference type="PRINTS" id="PR00723">
    <property type="entry name" value="SUBTILISIN"/>
</dbReference>
<sequence>MKIVKPVFYIATSLVLVSCGTASKINSSVAYQHVEGTTIPVPQEDLSEEALKMWPHQSLLEQGVPGLSLDQAYKLLEKKKSNKVIVGVIDSGVDINHEDLKDVIWTNPKEIPNNGIDDDNNGYIDDIHGWNFLGNINEENLEFVRILKKGETDNPDYQRALEMYEKEFGEAQESAVFYKNFVENIINIDSFLKKETSKEIYTQEDLAKLDTSDPKINQAVTVMNNILSRISSVEQAIKELTDAEKHFDNKLKYHLNKDFDVRSTILKDNPDDINDRIYGDNNVIGPVLDGALHGTHVAGIIGAVRNNGIGMNGVADNIEIMVVRAVPDGDEYDKDIALAIRYAADNGAKVINTSFGKGFSPHKQWVYDAIKYAASKDVLIVNAAGNDAKDIDTELTYPDDNVDGIEYTDNVLTIGALNYKYGENLLANFTNYGKKNVDIFSPGVQIYATIPGNKYRFLQGTSMAAPEAAGLAALIRSYFPKLKAAQVKEIIMKSGITPDVKQVIIGGEENNKRPFAELSKSGKIINAYNAILMASKLSK</sequence>
<keyword evidence="11" id="KW-1185">Reference proteome</keyword>
<gene>
    <name evidence="8" type="ORF">RCZ15_24020</name>
    <name evidence="9" type="ORF">RCZ16_14840</name>
</gene>
<dbReference type="RefSeq" id="WP_264847678.1">
    <property type="nucleotide sequence ID" value="NZ_BPMA01000066.1"/>
</dbReference>
<dbReference type="PROSITE" id="PS51892">
    <property type="entry name" value="SUBTILASE"/>
    <property type="match status" value="1"/>
</dbReference>
<dbReference type="PROSITE" id="PS00136">
    <property type="entry name" value="SUBTILASE_ASP"/>
    <property type="match status" value="1"/>
</dbReference>
<dbReference type="PANTHER" id="PTHR43399:SF4">
    <property type="entry name" value="CELL WALL-ASSOCIATED PROTEASE"/>
    <property type="match status" value="1"/>
</dbReference>
<dbReference type="InterPro" id="IPR034080">
    <property type="entry name" value="Protease_P7-like_dom"/>
</dbReference>
<evidence type="ECO:0000313" key="8">
    <source>
        <dbReference type="EMBL" id="GJM51429.1"/>
    </source>
</evidence>
<dbReference type="Pfam" id="PF00082">
    <property type="entry name" value="Peptidase_S8"/>
    <property type="match status" value="1"/>
</dbReference>
<evidence type="ECO:0000256" key="3">
    <source>
        <dbReference type="ARBA" id="ARBA00022801"/>
    </source>
</evidence>
<dbReference type="InterPro" id="IPR022398">
    <property type="entry name" value="Peptidase_S8_His-AS"/>
</dbReference>
<dbReference type="PROSITE" id="PS00138">
    <property type="entry name" value="SUBTILASE_SER"/>
    <property type="match status" value="1"/>
</dbReference>
<dbReference type="GO" id="GO:0006508">
    <property type="term" value="P:proteolysis"/>
    <property type="evidence" value="ECO:0007669"/>
    <property type="project" value="UniProtKB-KW"/>
</dbReference>
<dbReference type="SUPFAM" id="SSF52743">
    <property type="entry name" value="Subtilisin-like"/>
    <property type="match status" value="1"/>
</dbReference>
<dbReference type="Gene3D" id="3.40.50.200">
    <property type="entry name" value="Peptidase S8/S53 domain"/>
    <property type="match status" value="2"/>
</dbReference>
<evidence type="ECO:0000256" key="4">
    <source>
        <dbReference type="ARBA" id="ARBA00022825"/>
    </source>
</evidence>
<reference evidence="8 11" key="1">
    <citation type="submission" date="2021-11" db="EMBL/GenBank/DDBJ databases">
        <title>Draft genome sequence of Capnocytophaga sp. strain KC07075 isolated from cat oral cavity.</title>
        <authorList>
            <person name="Suzuki M."/>
            <person name="Imaoka K."/>
            <person name="Kimura M."/>
            <person name="Morikawa S."/>
            <person name="Maeda K."/>
        </authorList>
    </citation>
    <scope>NUCLEOTIDE SEQUENCE</scope>
    <source>
        <strain evidence="8">KC07075</strain>
        <strain evidence="9 11">KC07079</strain>
    </source>
</reference>
<keyword evidence="4 5" id="KW-0720">Serine protease</keyword>
<evidence type="ECO:0000259" key="7">
    <source>
        <dbReference type="Pfam" id="PF00082"/>
    </source>
</evidence>
<dbReference type="EMBL" id="BQKB01000028">
    <property type="protein sequence ID" value="GJM53167.1"/>
    <property type="molecule type" value="Genomic_DNA"/>
</dbReference>
<evidence type="ECO:0000313" key="11">
    <source>
        <dbReference type="Proteomes" id="UP001208692"/>
    </source>
</evidence>
<keyword evidence="3 5" id="KW-0378">Hydrolase</keyword>
<dbReference type="InterPro" id="IPR036852">
    <property type="entry name" value="Peptidase_S8/S53_dom_sf"/>
</dbReference>
<dbReference type="PROSITE" id="PS00137">
    <property type="entry name" value="SUBTILASE_HIS"/>
    <property type="match status" value="1"/>
</dbReference>
<protein>
    <submittedName>
        <fullName evidence="8">Peptidase S8</fullName>
    </submittedName>
</protein>
<dbReference type="PROSITE" id="PS51257">
    <property type="entry name" value="PROKAR_LIPOPROTEIN"/>
    <property type="match status" value="1"/>
</dbReference>
<dbReference type="InterPro" id="IPR023827">
    <property type="entry name" value="Peptidase_S8_Asp-AS"/>
</dbReference>
<dbReference type="InterPro" id="IPR000209">
    <property type="entry name" value="Peptidase_S8/S53_dom"/>
</dbReference>
<dbReference type="EMBL" id="BQKA01000056">
    <property type="protein sequence ID" value="GJM51429.1"/>
    <property type="molecule type" value="Genomic_DNA"/>
</dbReference>
<feature type="active site" description="Charge relay system" evidence="5">
    <location>
        <position position="90"/>
    </location>
</feature>
<dbReference type="InterPro" id="IPR015500">
    <property type="entry name" value="Peptidase_S8_subtilisin-rel"/>
</dbReference>
<evidence type="ECO:0000313" key="10">
    <source>
        <dbReference type="Proteomes" id="UP001207736"/>
    </source>
</evidence>
<evidence type="ECO:0000256" key="5">
    <source>
        <dbReference type="PROSITE-ProRule" id="PRU01240"/>
    </source>
</evidence>
<dbReference type="InterPro" id="IPR017308">
    <property type="entry name" value="Pept_S8_subtilisin_bacteroid"/>
</dbReference>
<dbReference type="PIRSF" id="PIRSF037892">
    <property type="entry name" value="Subtilisin_rel_SRU_0565"/>
    <property type="match status" value="1"/>
</dbReference>
<feature type="active site" description="Charge relay system" evidence="5">
    <location>
        <position position="293"/>
    </location>
</feature>
<dbReference type="PANTHER" id="PTHR43399">
    <property type="entry name" value="SUBTILISIN-RELATED"/>
    <property type="match status" value="1"/>
</dbReference>
<dbReference type="InterPro" id="IPR023828">
    <property type="entry name" value="Peptidase_S8_Ser-AS"/>
</dbReference>
<evidence type="ECO:0000313" key="9">
    <source>
        <dbReference type="EMBL" id="GJM53167.1"/>
    </source>
</evidence>